<gene>
    <name evidence="1" type="ORF">GS601_21110</name>
</gene>
<dbReference type="EMBL" id="WVIE01000039">
    <property type="protein sequence ID" value="NDJ19756.1"/>
    <property type="molecule type" value="Genomic_DNA"/>
</dbReference>
<accession>A0A8J7Z7V9</accession>
<protein>
    <submittedName>
        <fullName evidence="1">Uncharacterized protein</fullName>
    </submittedName>
</protein>
<reference evidence="1" key="1">
    <citation type="submission" date="2019-12" db="EMBL/GenBank/DDBJ databases">
        <title>High-Quality draft genome sequences of three cyanobacteria isolated from the limestone walls of the Old Cathedral of Coimbra.</title>
        <authorList>
            <person name="Tiago I."/>
            <person name="Soares F."/>
            <person name="Portugal A."/>
        </authorList>
    </citation>
    <scope>NUCLEOTIDE SEQUENCE</scope>
    <source>
        <strain evidence="1">A</strain>
    </source>
</reference>
<evidence type="ECO:0000313" key="1">
    <source>
        <dbReference type="EMBL" id="NDJ19756.1"/>
    </source>
</evidence>
<comment type="caution">
    <text evidence="1">The sequence shown here is derived from an EMBL/GenBank/DDBJ whole genome shotgun (WGS) entry which is preliminary data.</text>
</comment>
<sequence>MNLSPKAMRSMVEALEFRIAAYQSQLDEAELSEDEVSDVTNDMMFLESLRQELQKALDVPMAQVF</sequence>
<dbReference type="AlphaFoldDB" id="A0A8J7Z7V9"/>
<proteinExistence type="predicted"/>
<evidence type="ECO:0000313" key="2">
    <source>
        <dbReference type="Proteomes" id="UP000646053"/>
    </source>
</evidence>
<name>A0A8J7Z7V9_9CYAN</name>
<dbReference type="Proteomes" id="UP000646053">
    <property type="component" value="Unassembled WGS sequence"/>
</dbReference>
<organism evidence="1 2">
    <name type="scientific">Myxacorys almedinensis A</name>
    <dbReference type="NCBI Taxonomy" id="2690445"/>
    <lineage>
        <taxon>Bacteria</taxon>
        <taxon>Bacillati</taxon>
        <taxon>Cyanobacteriota</taxon>
        <taxon>Cyanophyceae</taxon>
        <taxon>Leptolyngbyales</taxon>
        <taxon>Leptolyngbyaceae</taxon>
        <taxon>Myxacorys</taxon>
        <taxon>Myxacorys almedinensis</taxon>
    </lineage>
</organism>
<keyword evidence="2" id="KW-1185">Reference proteome</keyword>